<dbReference type="OrthoDB" id="2989405at2"/>
<keyword evidence="1" id="KW-1133">Transmembrane helix</keyword>
<dbReference type="Pfam" id="PF05437">
    <property type="entry name" value="AzlD"/>
    <property type="match status" value="1"/>
</dbReference>
<name>A0A2T0LEE6_9BACL</name>
<gene>
    <name evidence="2" type="ORF">CLV97_11351</name>
</gene>
<dbReference type="EMBL" id="PVNE01000013">
    <property type="protein sequence ID" value="PRX40465.1"/>
    <property type="molecule type" value="Genomic_DNA"/>
</dbReference>
<accession>A0A2T0LEE6</accession>
<dbReference type="InterPro" id="IPR008407">
    <property type="entry name" value="Brnchd-chn_aa_trnsp_AzlD"/>
</dbReference>
<feature type="transmembrane region" description="Helical" evidence="1">
    <location>
        <begin position="62"/>
        <end position="79"/>
    </location>
</feature>
<evidence type="ECO:0000256" key="1">
    <source>
        <dbReference type="SAM" id="Phobius"/>
    </source>
</evidence>
<evidence type="ECO:0000313" key="2">
    <source>
        <dbReference type="EMBL" id="PRX40465.1"/>
    </source>
</evidence>
<keyword evidence="1" id="KW-0472">Membrane</keyword>
<evidence type="ECO:0000313" key="3">
    <source>
        <dbReference type="Proteomes" id="UP000237797"/>
    </source>
</evidence>
<keyword evidence="1" id="KW-0812">Transmembrane</keyword>
<comment type="caution">
    <text evidence="2">The sequence shown here is derived from an EMBL/GenBank/DDBJ whole genome shotgun (WGS) entry which is preliminary data.</text>
</comment>
<feature type="transmembrane region" description="Helical" evidence="1">
    <location>
        <begin position="84"/>
        <end position="102"/>
    </location>
</feature>
<feature type="transmembrane region" description="Helical" evidence="1">
    <location>
        <begin position="38"/>
        <end position="56"/>
    </location>
</feature>
<protein>
    <submittedName>
        <fullName evidence="2">Branched-subunit amino acid transport protein</fullName>
    </submittedName>
</protein>
<organism evidence="2 3">
    <name type="scientific">Planifilum fimeticola</name>
    <dbReference type="NCBI Taxonomy" id="201975"/>
    <lineage>
        <taxon>Bacteria</taxon>
        <taxon>Bacillati</taxon>
        <taxon>Bacillota</taxon>
        <taxon>Bacilli</taxon>
        <taxon>Bacillales</taxon>
        <taxon>Thermoactinomycetaceae</taxon>
        <taxon>Planifilum</taxon>
    </lineage>
</organism>
<keyword evidence="3" id="KW-1185">Reference proteome</keyword>
<reference evidence="2 3" key="1">
    <citation type="submission" date="2018-03" db="EMBL/GenBank/DDBJ databases">
        <title>Genomic Encyclopedia of Archaeal and Bacterial Type Strains, Phase II (KMG-II): from individual species to whole genera.</title>
        <authorList>
            <person name="Goeker M."/>
        </authorList>
    </citation>
    <scope>NUCLEOTIDE SEQUENCE [LARGE SCALE GENOMIC DNA]</scope>
    <source>
        <strain evidence="2 3">DSM 44946</strain>
    </source>
</reference>
<dbReference type="Proteomes" id="UP000237797">
    <property type="component" value="Unassembled WGS sequence"/>
</dbReference>
<sequence length="105" mass="11478">MPDVWLFIGLLAVSTYLSRIVGLEILAGRRMSPALRLYFEHVPVGIMAALIIKQIFTPADGHLSVPVLVGCLVAAVAILTTKRFLPSVLIGILAGWSVRHFYFTS</sequence>
<proteinExistence type="predicted"/>
<dbReference type="RefSeq" id="WP_106345279.1">
    <property type="nucleotide sequence ID" value="NZ_PVNE01000013.1"/>
</dbReference>
<feature type="transmembrane region" description="Helical" evidence="1">
    <location>
        <begin position="6"/>
        <end position="26"/>
    </location>
</feature>
<dbReference type="AlphaFoldDB" id="A0A2T0LEE6"/>